<protein>
    <submittedName>
        <fullName evidence="1">Uncharacterized protein</fullName>
    </submittedName>
</protein>
<dbReference type="STRING" id="390241.SAMN04488023_11780"/>
<evidence type="ECO:0000313" key="2">
    <source>
        <dbReference type="Proteomes" id="UP000199572"/>
    </source>
</evidence>
<dbReference type="OrthoDB" id="796239at2"/>
<proteinExistence type="predicted"/>
<accession>A0A1H9SEL7</accession>
<organism evidence="1 2">
    <name type="scientific">Pedobacter rhizosphaerae</name>
    <dbReference type="NCBI Taxonomy" id="390241"/>
    <lineage>
        <taxon>Bacteria</taxon>
        <taxon>Pseudomonadati</taxon>
        <taxon>Bacteroidota</taxon>
        <taxon>Sphingobacteriia</taxon>
        <taxon>Sphingobacteriales</taxon>
        <taxon>Sphingobacteriaceae</taxon>
        <taxon>Pedobacter</taxon>
    </lineage>
</organism>
<sequence>MKIIKLITSAFLLPILICCTTENGKGQQKVVHANQQKASTLSATVKKADSGDEEEFRKLFTSLKESLKKKNVNNVAPLLNFPFYTSHKEAANGLGAASDAISTTEFNQYKTAIFNADVMRLLPLCKEDNLSEIDDKTDEIYYRSLKKLTDPGSKMYEAYMQYPESNTQAESYFGFVFGKVNGKFKTLSTYAKWPVK</sequence>
<evidence type="ECO:0000313" key="1">
    <source>
        <dbReference type="EMBL" id="SER82639.1"/>
    </source>
</evidence>
<reference evidence="1 2" key="1">
    <citation type="submission" date="2016-10" db="EMBL/GenBank/DDBJ databases">
        <authorList>
            <person name="de Groot N.N."/>
        </authorList>
    </citation>
    <scope>NUCLEOTIDE SEQUENCE [LARGE SCALE GENOMIC DNA]</scope>
    <source>
        <strain evidence="1 2">DSM 18610</strain>
    </source>
</reference>
<name>A0A1H9SEL7_9SPHI</name>
<dbReference type="AlphaFoldDB" id="A0A1H9SEL7"/>
<gene>
    <name evidence="1" type="ORF">SAMN04488023_11780</name>
</gene>
<keyword evidence="2" id="KW-1185">Reference proteome</keyword>
<dbReference type="Proteomes" id="UP000199572">
    <property type="component" value="Unassembled WGS sequence"/>
</dbReference>
<dbReference type="RefSeq" id="WP_090885552.1">
    <property type="nucleotide sequence ID" value="NZ_FOGG01000017.1"/>
</dbReference>
<dbReference type="EMBL" id="FOGG01000017">
    <property type="protein sequence ID" value="SER82639.1"/>
    <property type="molecule type" value="Genomic_DNA"/>
</dbReference>